<dbReference type="EMBL" id="JADEXP010000002">
    <property type="protein sequence ID" value="MBE9065125.1"/>
    <property type="molecule type" value="Genomic_DNA"/>
</dbReference>
<dbReference type="InterPro" id="IPR008979">
    <property type="entry name" value="Galactose-bd-like_sf"/>
</dbReference>
<feature type="compositionally biased region" description="Polar residues" evidence="2">
    <location>
        <begin position="256"/>
        <end position="269"/>
    </location>
</feature>
<comment type="caution">
    <text evidence="1">Lacks conserved residue(s) required for the propagation of feature annotation.</text>
</comment>
<dbReference type="SUPFAM" id="SSF52743">
    <property type="entry name" value="Subtilisin-like"/>
    <property type="match status" value="1"/>
</dbReference>
<dbReference type="PROSITE" id="PS51892">
    <property type="entry name" value="SUBTILASE"/>
    <property type="match status" value="1"/>
</dbReference>
<dbReference type="Gene3D" id="3.40.50.200">
    <property type="entry name" value="Peptidase S8/S53 domain"/>
    <property type="match status" value="1"/>
</dbReference>
<comment type="similarity">
    <text evidence="1">Belongs to the peptidase S8 family.</text>
</comment>
<evidence type="ECO:0000313" key="4">
    <source>
        <dbReference type="EMBL" id="MBE9065125.1"/>
    </source>
</evidence>
<gene>
    <name evidence="4" type="ORF">IQ260_00455</name>
</gene>
<proteinExistence type="inferred from homology"/>
<evidence type="ECO:0000256" key="1">
    <source>
        <dbReference type="PROSITE-ProRule" id="PRU01240"/>
    </source>
</evidence>
<reference evidence="4" key="1">
    <citation type="submission" date="2020-10" db="EMBL/GenBank/DDBJ databases">
        <authorList>
            <person name="Castelo-Branco R."/>
            <person name="Eusebio N."/>
            <person name="Adriana R."/>
            <person name="Vieira A."/>
            <person name="Brugerolle De Fraissinette N."/>
            <person name="Rezende De Castro R."/>
            <person name="Schneider M.P."/>
            <person name="Vasconcelos V."/>
            <person name="Leao P.N."/>
        </authorList>
    </citation>
    <scope>NUCLEOTIDE SEQUENCE</scope>
    <source>
        <strain evidence="4">LEGE 11479</strain>
    </source>
</reference>
<evidence type="ECO:0000313" key="5">
    <source>
        <dbReference type="Proteomes" id="UP000615026"/>
    </source>
</evidence>
<evidence type="ECO:0000259" key="3">
    <source>
        <dbReference type="Pfam" id="PF00082"/>
    </source>
</evidence>
<dbReference type="Proteomes" id="UP000615026">
    <property type="component" value="Unassembled WGS sequence"/>
</dbReference>
<organism evidence="4 5">
    <name type="scientific">Leptolyngbya cf. ectocarpi LEGE 11479</name>
    <dbReference type="NCBI Taxonomy" id="1828722"/>
    <lineage>
        <taxon>Bacteria</taxon>
        <taxon>Bacillati</taxon>
        <taxon>Cyanobacteriota</taxon>
        <taxon>Cyanophyceae</taxon>
        <taxon>Leptolyngbyales</taxon>
        <taxon>Leptolyngbyaceae</taxon>
        <taxon>Leptolyngbya group</taxon>
        <taxon>Leptolyngbya</taxon>
    </lineage>
</organism>
<feature type="region of interest" description="Disordered" evidence="2">
    <location>
        <begin position="256"/>
        <end position="277"/>
    </location>
</feature>
<name>A0A928ZPF1_LEPEC</name>
<dbReference type="AlphaFoldDB" id="A0A928ZPF1"/>
<dbReference type="Pfam" id="PF00082">
    <property type="entry name" value="Peptidase_S8"/>
    <property type="match status" value="1"/>
</dbReference>
<evidence type="ECO:0000256" key="2">
    <source>
        <dbReference type="SAM" id="MobiDB-lite"/>
    </source>
</evidence>
<protein>
    <submittedName>
        <fullName evidence="4">S8 family serine peptidase</fullName>
    </submittedName>
</protein>
<sequence>MGIFQQLSGRACALGNTQVKHLLSPIALVAGFISGIPALALSVSVGADGIDARRLHEAPFNLTGKKIAIGQVEGGRPGLFGLDKLSTANNPVTVNQVLQLDGPAVADDFVDNHANHVASVMISQDKRLIGVAPDATLFSAAIGPLTSELSGQPQECVTTQHIALRNSGDVRAINFSFGEPLVSDPRPNASLDGNALLTQCVDWSSIVHDALYVIAGNQGGGGIPIPTDNFNGINVAYSTQVEGRFAKIDYANAGSEPTFNPRGTASPESNDGPRRSISLVAPGDDISLLNPNGQEAFSSGSSFAAPHVAATVALLQEWSDRQIRSGQPRWSLDARDPMVMKAVLLNAADKILDTGDGQNLGMARTLLDEANRTWIESDAYSNQQIPLHNELGTGHLNAFRAYEQFNGGQWAPGNVAIQGWDYNSLPMATPSENGGPTYVEYIIEQPLKSDSYFAATLTWERQVYLADDNNNGLYDSGESFSNSGLNDLNLYLMPIDEDDISKSIWSSVSEVDSVEHIFHKIPQAGRYKLRVVYQQRVTSETPQSYGLAWWGVGTSAETISNAQP</sequence>
<feature type="domain" description="Peptidase S8/S53" evidence="3">
    <location>
        <begin position="85"/>
        <end position="355"/>
    </location>
</feature>
<accession>A0A928ZPF1</accession>
<dbReference type="SUPFAM" id="SSF49785">
    <property type="entry name" value="Galactose-binding domain-like"/>
    <property type="match status" value="1"/>
</dbReference>
<dbReference type="InterPro" id="IPR000209">
    <property type="entry name" value="Peptidase_S8/S53_dom"/>
</dbReference>
<dbReference type="GO" id="GO:0004252">
    <property type="term" value="F:serine-type endopeptidase activity"/>
    <property type="evidence" value="ECO:0007669"/>
    <property type="project" value="InterPro"/>
</dbReference>
<comment type="caution">
    <text evidence="4">The sequence shown here is derived from an EMBL/GenBank/DDBJ whole genome shotgun (WGS) entry which is preliminary data.</text>
</comment>
<dbReference type="GO" id="GO:0006508">
    <property type="term" value="P:proteolysis"/>
    <property type="evidence" value="ECO:0007669"/>
    <property type="project" value="InterPro"/>
</dbReference>
<keyword evidence="5" id="KW-1185">Reference proteome</keyword>
<dbReference type="InterPro" id="IPR036852">
    <property type="entry name" value="Peptidase_S8/S53_dom_sf"/>
</dbReference>